<keyword evidence="3" id="KW-1185">Reference proteome</keyword>
<dbReference type="AlphaFoldDB" id="E2B2M7"/>
<dbReference type="InParanoid" id="E2B2M7"/>
<organism evidence="3">
    <name type="scientific">Harpegnathos saltator</name>
    <name type="common">Jerdon's jumping ant</name>
    <dbReference type="NCBI Taxonomy" id="610380"/>
    <lineage>
        <taxon>Eukaryota</taxon>
        <taxon>Metazoa</taxon>
        <taxon>Ecdysozoa</taxon>
        <taxon>Arthropoda</taxon>
        <taxon>Hexapoda</taxon>
        <taxon>Insecta</taxon>
        <taxon>Pterygota</taxon>
        <taxon>Neoptera</taxon>
        <taxon>Endopterygota</taxon>
        <taxon>Hymenoptera</taxon>
        <taxon>Apocrita</taxon>
        <taxon>Aculeata</taxon>
        <taxon>Formicoidea</taxon>
        <taxon>Formicidae</taxon>
        <taxon>Ponerinae</taxon>
        <taxon>Ponerini</taxon>
        <taxon>Harpegnathos</taxon>
    </lineage>
</organism>
<feature type="region of interest" description="Disordered" evidence="1">
    <location>
        <begin position="26"/>
        <end position="68"/>
    </location>
</feature>
<sequence length="137" mass="15426">MYAADMIQILSPRKLKGENNRKLRSFVRPTDSNGLLGTNIKREYNASGEGPPSKRQRVTSSGGSASNEKLFSSQIEDLVETIVRSTDEWQSHLLESLFSSLEFTMENNGDLCATVNEYVARHEELKRAKMRAAQDED</sequence>
<evidence type="ECO:0000313" key="3">
    <source>
        <dbReference type="Proteomes" id="UP000008237"/>
    </source>
</evidence>
<dbReference type="Proteomes" id="UP000008237">
    <property type="component" value="Unassembled WGS sequence"/>
</dbReference>
<proteinExistence type="predicted"/>
<feature type="compositionally biased region" description="Polar residues" evidence="1">
    <location>
        <begin position="58"/>
        <end position="68"/>
    </location>
</feature>
<evidence type="ECO:0000313" key="2">
    <source>
        <dbReference type="EMBL" id="EFN90049.1"/>
    </source>
</evidence>
<dbReference type="STRING" id="610380.E2B2M7"/>
<protein>
    <submittedName>
        <fullName evidence="2">Uncharacterized protein</fullName>
    </submittedName>
</protein>
<accession>E2B2M7</accession>
<evidence type="ECO:0000256" key="1">
    <source>
        <dbReference type="SAM" id="MobiDB-lite"/>
    </source>
</evidence>
<name>E2B2M7_HARSA</name>
<dbReference type="EMBL" id="GL445190">
    <property type="protein sequence ID" value="EFN90049.1"/>
    <property type="molecule type" value="Genomic_DNA"/>
</dbReference>
<gene>
    <name evidence="2" type="ORF">EAI_00756</name>
</gene>
<dbReference type="OrthoDB" id="5421at2759"/>
<reference evidence="2 3" key="1">
    <citation type="journal article" date="2010" name="Science">
        <title>Genomic comparison of the ants Camponotus floridanus and Harpegnathos saltator.</title>
        <authorList>
            <person name="Bonasio R."/>
            <person name="Zhang G."/>
            <person name="Ye C."/>
            <person name="Mutti N.S."/>
            <person name="Fang X."/>
            <person name="Qin N."/>
            <person name="Donahue G."/>
            <person name="Yang P."/>
            <person name="Li Q."/>
            <person name="Li C."/>
            <person name="Zhang P."/>
            <person name="Huang Z."/>
            <person name="Berger S.L."/>
            <person name="Reinberg D."/>
            <person name="Wang J."/>
            <person name="Liebig J."/>
        </authorList>
    </citation>
    <scope>NUCLEOTIDE SEQUENCE [LARGE SCALE GENOMIC DNA]</scope>
    <source>
        <strain evidence="2 3">R22 G/1</strain>
    </source>
</reference>